<protein>
    <submittedName>
        <fullName evidence="5">DNA-binding response regulator</fullName>
    </submittedName>
</protein>
<dbReference type="EMBL" id="BNAO01000001">
    <property type="protein sequence ID" value="GHG61694.1"/>
    <property type="molecule type" value="Genomic_DNA"/>
</dbReference>
<evidence type="ECO:0000256" key="1">
    <source>
        <dbReference type="ARBA" id="ARBA00023012"/>
    </source>
</evidence>
<dbReference type="PANTHER" id="PTHR37299">
    <property type="entry name" value="TRANSCRIPTIONAL REGULATOR-RELATED"/>
    <property type="match status" value="1"/>
</dbReference>
<feature type="domain" description="Response regulatory" evidence="3">
    <location>
        <begin position="2"/>
        <end position="116"/>
    </location>
</feature>
<feature type="modified residue" description="4-aspartylphosphate" evidence="2">
    <location>
        <position position="53"/>
    </location>
</feature>
<dbReference type="InterPro" id="IPR046947">
    <property type="entry name" value="LytR-like"/>
</dbReference>
<evidence type="ECO:0000259" key="4">
    <source>
        <dbReference type="PROSITE" id="PS50930"/>
    </source>
</evidence>
<evidence type="ECO:0000313" key="6">
    <source>
        <dbReference type="Proteomes" id="UP000659697"/>
    </source>
</evidence>
<dbReference type="Proteomes" id="UP000659697">
    <property type="component" value="Unassembled WGS sequence"/>
</dbReference>
<dbReference type="Gene3D" id="3.40.50.2300">
    <property type="match status" value="1"/>
</dbReference>
<dbReference type="PANTHER" id="PTHR37299:SF1">
    <property type="entry name" value="STAGE 0 SPORULATION PROTEIN A HOMOLOG"/>
    <property type="match status" value="1"/>
</dbReference>
<evidence type="ECO:0000259" key="3">
    <source>
        <dbReference type="PROSITE" id="PS50110"/>
    </source>
</evidence>
<sequence>MKVLLVDDSRLARLELRNQLKHCTDIEIVGEAADVSQALQQIADNNPDLLLLDIDMPGADGFQLLEQLAEQSTLPHVIFVTAFDQYALKSFDYHATDYLLKPVTLPRLQAALAKVPAPSQRPQMTLQSQVFLKDGDRCYFVTLADIYAFEAQGNYTRVHFAAGKPMIYRNLSALEQKLPADAFFRANRSWIINTQYIRQIEPNISGGFEVGLSADLKVEISRRQASAFKQGWSL</sequence>
<name>A0ABQ3L370_9ALTE</name>
<evidence type="ECO:0000256" key="2">
    <source>
        <dbReference type="PROSITE-ProRule" id="PRU00169"/>
    </source>
</evidence>
<keyword evidence="2" id="KW-0597">Phosphoprotein</keyword>
<dbReference type="SMART" id="SM00448">
    <property type="entry name" value="REC"/>
    <property type="match status" value="1"/>
</dbReference>
<keyword evidence="1" id="KW-0902">Two-component regulatory system</keyword>
<dbReference type="PROSITE" id="PS50110">
    <property type="entry name" value="RESPONSE_REGULATORY"/>
    <property type="match status" value="1"/>
</dbReference>
<dbReference type="InterPro" id="IPR007492">
    <property type="entry name" value="LytTR_DNA-bd_dom"/>
</dbReference>
<proteinExistence type="predicted"/>
<dbReference type="RefSeq" id="WP_189430089.1">
    <property type="nucleotide sequence ID" value="NZ_BNAO01000001.1"/>
</dbReference>
<dbReference type="InterPro" id="IPR001789">
    <property type="entry name" value="Sig_transdc_resp-reg_receiver"/>
</dbReference>
<dbReference type="InterPro" id="IPR011006">
    <property type="entry name" value="CheY-like_superfamily"/>
</dbReference>
<dbReference type="Gene3D" id="2.40.50.1020">
    <property type="entry name" value="LytTr DNA-binding domain"/>
    <property type="match status" value="1"/>
</dbReference>
<feature type="domain" description="HTH LytTR-type" evidence="4">
    <location>
        <begin position="132"/>
        <end position="234"/>
    </location>
</feature>
<dbReference type="GO" id="GO:0003677">
    <property type="term" value="F:DNA binding"/>
    <property type="evidence" value="ECO:0007669"/>
    <property type="project" value="UniProtKB-KW"/>
</dbReference>
<dbReference type="Pfam" id="PF00072">
    <property type="entry name" value="Response_reg"/>
    <property type="match status" value="1"/>
</dbReference>
<reference evidence="6" key="1">
    <citation type="journal article" date="2019" name="Int. J. Syst. Evol. Microbiol.">
        <title>The Global Catalogue of Microorganisms (GCM) 10K type strain sequencing project: providing services to taxonomists for standard genome sequencing and annotation.</title>
        <authorList>
            <consortium name="The Broad Institute Genomics Platform"/>
            <consortium name="The Broad Institute Genome Sequencing Center for Infectious Disease"/>
            <person name="Wu L."/>
            <person name="Ma J."/>
        </authorList>
    </citation>
    <scope>NUCLEOTIDE SEQUENCE [LARGE SCALE GENOMIC DNA]</scope>
    <source>
        <strain evidence="6">CGMCC 1.7003</strain>
    </source>
</reference>
<gene>
    <name evidence="5" type="primary">algR</name>
    <name evidence="5" type="ORF">GCM10010919_06420</name>
</gene>
<dbReference type="SUPFAM" id="SSF52172">
    <property type="entry name" value="CheY-like"/>
    <property type="match status" value="1"/>
</dbReference>
<keyword evidence="5" id="KW-0238">DNA-binding</keyword>
<comment type="caution">
    <text evidence="5">The sequence shown here is derived from an EMBL/GenBank/DDBJ whole genome shotgun (WGS) entry which is preliminary data.</text>
</comment>
<dbReference type="PROSITE" id="PS50930">
    <property type="entry name" value="HTH_LYTTR"/>
    <property type="match status" value="1"/>
</dbReference>
<dbReference type="Pfam" id="PF04397">
    <property type="entry name" value="LytTR"/>
    <property type="match status" value="1"/>
</dbReference>
<dbReference type="SMART" id="SM00850">
    <property type="entry name" value="LytTR"/>
    <property type="match status" value="1"/>
</dbReference>
<keyword evidence="6" id="KW-1185">Reference proteome</keyword>
<organism evidence="5 6">
    <name type="scientific">Alishewanella longhuensis</name>
    <dbReference type="NCBI Taxonomy" id="1091037"/>
    <lineage>
        <taxon>Bacteria</taxon>
        <taxon>Pseudomonadati</taxon>
        <taxon>Pseudomonadota</taxon>
        <taxon>Gammaproteobacteria</taxon>
        <taxon>Alteromonadales</taxon>
        <taxon>Alteromonadaceae</taxon>
        <taxon>Alishewanella</taxon>
    </lineage>
</organism>
<accession>A0ABQ3L370</accession>
<evidence type="ECO:0000313" key="5">
    <source>
        <dbReference type="EMBL" id="GHG61694.1"/>
    </source>
</evidence>